<sequence>MRLVRNVRQILQKFGIDGGGNHLEIEYCHPFPKSRSILHQVLIHAQFELLALQIAQSCGWADGNDHIFNVIGVIAPQVSHTQDGDPWGKGGLEPAFMGFALGLIEEGCGTKRPCQNRSLRCSKW</sequence>
<protein>
    <submittedName>
        <fullName evidence="1">Uncharacterized protein</fullName>
    </submittedName>
</protein>
<reference evidence="1" key="1">
    <citation type="submission" date="2021-01" db="EMBL/GenBank/DDBJ databases">
        <authorList>
            <person name="Corre E."/>
            <person name="Pelletier E."/>
            <person name="Niang G."/>
            <person name="Scheremetjew M."/>
            <person name="Finn R."/>
            <person name="Kale V."/>
            <person name="Holt S."/>
            <person name="Cochrane G."/>
            <person name="Meng A."/>
            <person name="Brown T."/>
            <person name="Cohen L."/>
        </authorList>
    </citation>
    <scope>NUCLEOTIDE SEQUENCE</scope>
    <source>
        <strain evidence="1">CCAP1064/1</strain>
    </source>
</reference>
<proteinExistence type="predicted"/>
<evidence type="ECO:0000313" key="1">
    <source>
        <dbReference type="EMBL" id="CAD8415469.1"/>
    </source>
</evidence>
<dbReference type="EMBL" id="HBEL01024929">
    <property type="protein sequence ID" value="CAD8415469.1"/>
    <property type="molecule type" value="Transcribed_RNA"/>
</dbReference>
<dbReference type="AlphaFoldDB" id="A0A7S0C8J5"/>
<organism evidence="1">
    <name type="scientific">Proboscia inermis</name>
    <dbReference type="NCBI Taxonomy" id="420281"/>
    <lineage>
        <taxon>Eukaryota</taxon>
        <taxon>Sar</taxon>
        <taxon>Stramenopiles</taxon>
        <taxon>Ochrophyta</taxon>
        <taxon>Bacillariophyta</taxon>
        <taxon>Coscinodiscophyceae</taxon>
        <taxon>Rhizosoleniophycidae</taxon>
        <taxon>Rhizosoleniales</taxon>
        <taxon>Rhizosoleniaceae</taxon>
        <taxon>Proboscia</taxon>
    </lineage>
</organism>
<accession>A0A7S0C8J5</accession>
<name>A0A7S0C8J5_9STRA</name>
<gene>
    <name evidence="1" type="ORF">PINE0816_LOCUS11604</name>
</gene>